<feature type="domain" description="Metaxin glutathione S-transferase" evidence="2">
    <location>
        <begin position="220"/>
        <end position="264"/>
    </location>
</feature>
<sequence length="1012" mass="112813">MSHDDQGDKSKAQSPKRSYFAVPPALKRVFDKFPLTTYTSNELPVSLHRPADKHVLYVFTTAESADKNAPSFNPSCLKWQTYMRIRGVEYVTAPSNNHASPSGSLPFVIPAQGDAAVSIKALRKWIVKEASHDSVVAESKDVRYEAYSSLLDGRIRLAWLYQLYLLSPNSSLMHRLYVRPCSSNTVVQLALQYQLRQAADLEIRKSTSRTILDAELLREADEAFSALSTLLGDKRWFFEDEISLFDAGVFAYTHLLLDDALQWKENPDESIQPSGSPQPPGRACIRCQQQGLECIIDKTILGRPSSKRKPAQEDATQNGRTKSISNENPLDIIEDDDLHDDTDIAGFVLAEVEDEIDQVASRLPRRDRPEDHEKYQALIDPYHLMSTVIVRDRRYGATCSSSLATSLPDPIRFMRGPLIDVIDARLAWVRLYFPYIPTISSLMRENIAPSMEAGTPAVSTKALVLILMLIAVDARASEPPPKELDRQAITASLAKCGLELLFIPPTHRHTIYALELIMEYWPTALVAGQNAAAACLKGELYVILMKRVSDKLKLEAAPKILRAKLTNPTAATEEIAPLVLDVLLWCRICYLDTSIGALVTKLPIELAEAKMQLEEGISAVWMALSRYIHLPPSAKFLYMRMLVRASEMQAYSDIKSHRSDLQFLATIMTAHARSAAEHKRTCSILLERHASLPEAQAIKDLVSFDSDYMHQNVSQHGIAYTVFSGFVPFDVDPTIADVLQISDQVIAHIKTGQSLDSPQSYSSEDVLSLGIPGFLARFAPPRPGEMCQLLKHFINGSQRLSLNGIAWQPPSREISASILYQCKLLVEENAARMKGFAWLCEDVDTQLLLFEDCAREFTNMDIRTLDGRPSSVEEGSVIGAAAKLIRSLATIVGVWKNRFLEQQRRLIAAGEIPQGIFDVVSRVPTSPSVVDTDTFKAAERAAMREKFLGSADTAEPYPAVDDIWTATHPYDWAEVNLDDWSAWPQANPVDFWNMGLPDEATHHDGIAHHGFG</sequence>
<name>A0A6H0XPT4_9PEZI</name>
<dbReference type="EMBL" id="CP051139">
    <property type="protein sequence ID" value="QIW96489.1"/>
    <property type="molecule type" value="Genomic_DNA"/>
</dbReference>
<dbReference type="AlphaFoldDB" id="A0A6H0XPT4"/>
<organism evidence="4 5">
    <name type="scientific">Peltaster fructicola</name>
    <dbReference type="NCBI Taxonomy" id="286661"/>
    <lineage>
        <taxon>Eukaryota</taxon>
        <taxon>Fungi</taxon>
        <taxon>Dikarya</taxon>
        <taxon>Ascomycota</taxon>
        <taxon>Pezizomycotina</taxon>
        <taxon>Dothideomycetes</taxon>
        <taxon>Dothideomycetes incertae sedis</taxon>
        <taxon>Peltaster</taxon>
    </lineage>
</organism>
<evidence type="ECO:0008006" key="6">
    <source>
        <dbReference type="Google" id="ProtNLM"/>
    </source>
</evidence>
<evidence type="ECO:0000259" key="2">
    <source>
        <dbReference type="Pfam" id="PF17171"/>
    </source>
</evidence>
<dbReference type="InterPro" id="IPR033468">
    <property type="entry name" value="Metaxin_GST"/>
</dbReference>
<dbReference type="OrthoDB" id="198787at2759"/>
<accession>A0A6H0XPT4</accession>
<dbReference type="InterPro" id="IPR012336">
    <property type="entry name" value="Thioredoxin-like_fold"/>
</dbReference>
<evidence type="ECO:0000313" key="5">
    <source>
        <dbReference type="Proteomes" id="UP000503462"/>
    </source>
</evidence>
<gene>
    <name evidence="4" type="ORF">AMS68_002007</name>
</gene>
<dbReference type="PANTHER" id="PTHR12289">
    <property type="entry name" value="METAXIN RELATED"/>
    <property type="match status" value="1"/>
</dbReference>
<dbReference type="Proteomes" id="UP000503462">
    <property type="component" value="Chromosome 1"/>
</dbReference>
<dbReference type="CDD" id="cd03193">
    <property type="entry name" value="GST_C_Metaxin"/>
    <property type="match status" value="1"/>
</dbReference>
<feature type="domain" description="Thioredoxin-like fold" evidence="3">
    <location>
        <begin position="74"/>
        <end position="165"/>
    </location>
</feature>
<protein>
    <recommendedName>
        <fullName evidence="6">Thioredoxin-like fold domain-containing protein</fullName>
    </recommendedName>
</protein>
<dbReference type="GO" id="GO:0001401">
    <property type="term" value="C:SAM complex"/>
    <property type="evidence" value="ECO:0007669"/>
    <property type="project" value="TreeGrafter"/>
</dbReference>
<dbReference type="GO" id="GO:0007005">
    <property type="term" value="P:mitochondrion organization"/>
    <property type="evidence" value="ECO:0007669"/>
    <property type="project" value="TreeGrafter"/>
</dbReference>
<dbReference type="PANTHER" id="PTHR12289:SF44">
    <property type="entry name" value="OUTER MEMBRANE PROTEIN (SAM35), PUTATIVE (AFU_ORTHOLOGUE AFUA_1G13180)-RELATED"/>
    <property type="match status" value="1"/>
</dbReference>
<dbReference type="Pfam" id="PF17172">
    <property type="entry name" value="GST_N_4"/>
    <property type="match status" value="1"/>
</dbReference>
<dbReference type="CDD" id="cd03054">
    <property type="entry name" value="GST_N_Metaxin"/>
    <property type="match status" value="1"/>
</dbReference>
<evidence type="ECO:0000313" key="4">
    <source>
        <dbReference type="EMBL" id="QIW96489.1"/>
    </source>
</evidence>
<evidence type="ECO:0000259" key="3">
    <source>
        <dbReference type="Pfam" id="PF17172"/>
    </source>
</evidence>
<feature type="compositionally biased region" description="Polar residues" evidence="1">
    <location>
        <begin position="314"/>
        <end position="328"/>
    </location>
</feature>
<reference evidence="4 5" key="1">
    <citation type="journal article" date="2016" name="Sci. Rep.">
        <title>Peltaster fructicola genome reveals evolution from an invasive phytopathogen to an ectophytic parasite.</title>
        <authorList>
            <person name="Xu C."/>
            <person name="Chen H."/>
            <person name="Gleason M.L."/>
            <person name="Xu J.R."/>
            <person name="Liu H."/>
            <person name="Zhang R."/>
            <person name="Sun G."/>
        </authorList>
    </citation>
    <scope>NUCLEOTIDE SEQUENCE [LARGE SCALE GENOMIC DNA]</scope>
    <source>
        <strain evidence="4 5">LNHT1506</strain>
    </source>
</reference>
<dbReference type="InterPro" id="IPR050931">
    <property type="entry name" value="Mito_Protein_Transport_Metaxin"/>
</dbReference>
<dbReference type="Pfam" id="PF17171">
    <property type="entry name" value="GST_C_6"/>
    <property type="match status" value="1"/>
</dbReference>
<evidence type="ECO:0000256" key="1">
    <source>
        <dbReference type="SAM" id="MobiDB-lite"/>
    </source>
</evidence>
<feature type="region of interest" description="Disordered" evidence="1">
    <location>
        <begin position="303"/>
        <end position="328"/>
    </location>
</feature>
<proteinExistence type="predicted"/>
<keyword evidence="5" id="KW-1185">Reference proteome</keyword>